<accession>A0A381VVZ2</accession>
<feature type="non-terminal residue" evidence="2">
    <location>
        <position position="1"/>
    </location>
</feature>
<name>A0A381VVZ2_9ZZZZ</name>
<feature type="domain" description="Fe/B12 periplasmic-binding" evidence="1">
    <location>
        <begin position="64"/>
        <end position="214"/>
    </location>
</feature>
<organism evidence="2">
    <name type="scientific">marine metagenome</name>
    <dbReference type="NCBI Taxonomy" id="408172"/>
    <lineage>
        <taxon>unclassified sequences</taxon>
        <taxon>metagenomes</taxon>
        <taxon>ecological metagenomes</taxon>
    </lineage>
</organism>
<proteinExistence type="predicted"/>
<evidence type="ECO:0000259" key="1">
    <source>
        <dbReference type="Pfam" id="PF01497"/>
    </source>
</evidence>
<dbReference type="PANTHER" id="PTHR42860:SF1">
    <property type="entry name" value="VITAMIN B12-BINDING PROTEIN"/>
    <property type="match status" value="1"/>
</dbReference>
<dbReference type="EMBL" id="UINC01009941">
    <property type="protein sequence ID" value="SVA44425.1"/>
    <property type="molecule type" value="Genomic_DNA"/>
</dbReference>
<dbReference type="InterPro" id="IPR002491">
    <property type="entry name" value="ABC_transptr_periplasmic_BD"/>
</dbReference>
<sequence>MSASLVGKTHECDYPPEVNHVPVVTKSLIDHSESTSSEIDRHISEAMHNGSGIYAIDDLVLGKINPDLILTQELCEVCAVSYSQVETSVRKLEADIDVISLEPTTLEGILETIVEIGDATGAPLTARELSNSLQKRIDHVREMTSSSSFNPKVLSLEWLDPPFCGGHWIPEMIGYSGGVDAISLNGSPSKEIKWEEAVTASPDLVILMVCGFDLEKTATEFLSLAKDQSWGADFWGNFKGDTYVVDGSSYFSRPGPRIVDGLEILAEIIQP</sequence>
<reference evidence="2" key="1">
    <citation type="submission" date="2018-05" db="EMBL/GenBank/DDBJ databases">
        <authorList>
            <person name="Lanie J.A."/>
            <person name="Ng W.-L."/>
            <person name="Kazmierczak K.M."/>
            <person name="Andrzejewski T.M."/>
            <person name="Davidsen T.M."/>
            <person name="Wayne K.J."/>
            <person name="Tettelin H."/>
            <person name="Glass J.I."/>
            <person name="Rusch D."/>
            <person name="Podicherti R."/>
            <person name="Tsui H.-C.T."/>
            <person name="Winkler M.E."/>
        </authorList>
    </citation>
    <scope>NUCLEOTIDE SEQUENCE</scope>
</reference>
<protein>
    <recommendedName>
        <fullName evidence="1">Fe/B12 periplasmic-binding domain-containing protein</fullName>
    </recommendedName>
</protein>
<evidence type="ECO:0000313" key="2">
    <source>
        <dbReference type="EMBL" id="SVA44425.1"/>
    </source>
</evidence>
<dbReference type="SUPFAM" id="SSF53807">
    <property type="entry name" value="Helical backbone' metal receptor"/>
    <property type="match status" value="1"/>
</dbReference>
<dbReference type="Pfam" id="PF01497">
    <property type="entry name" value="Peripla_BP_2"/>
    <property type="match status" value="1"/>
</dbReference>
<dbReference type="PANTHER" id="PTHR42860">
    <property type="entry name" value="VITAMIN B12-BINDING PROTEIN"/>
    <property type="match status" value="1"/>
</dbReference>
<dbReference type="InterPro" id="IPR051030">
    <property type="entry name" value="Vitamin_B12-ABC_binding"/>
</dbReference>
<dbReference type="AlphaFoldDB" id="A0A381VVZ2"/>
<gene>
    <name evidence="2" type="ORF">METZ01_LOCUS97279</name>
</gene>
<feature type="non-terminal residue" evidence="2">
    <location>
        <position position="271"/>
    </location>
</feature>
<dbReference type="Gene3D" id="3.40.50.1980">
    <property type="entry name" value="Nitrogenase molybdenum iron protein domain"/>
    <property type="match status" value="2"/>
</dbReference>